<dbReference type="GO" id="GO:0003677">
    <property type="term" value="F:DNA binding"/>
    <property type="evidence" value="ECO:0007669"/>
    <property type="project" value="InterPro"/>
</dbReference>
<reference evidence="2 3" key="1">
    <citation type="journal article" date="2015" name="BMC Microbiol.">
        <title>'Candidatus Phytoplasma phoenicium' associated with almond witches'-broom disease: from draft genome to genetic diversity among strain populations.</title>
        <authorList>
            <person name="Quaglino F."/>
            <person name="Kube M."/>
            <person name="Jawhari M."/>
            <person name="Abou-Jawdah Y."/>
            <person name="Siewert C."/>
            <person name="Choueiri E."/>
            <person name="Sobh H."/>
            <person name="Casati P."/>
            <person name="Tedeschi R."/>
            <person name="Molino Lova M."/>
            <person name="Alma A."/>
            <person name="Bianco P.A."/>
        </authorList>
    </citation>
    <scope>NUCLEOTIDE SEQUENCE [LARGE SCALE GENOMIC DNA]</scope>
    <source>
        <strain evidence="2 3">SA213</strain>
    </source>
</reference>
<evidence type="ECO:0000313" key="3">
    <source>
        <dbReference type="Proteomes" id="UP000037086"/>
    </source>
</evidence>
<accession>A0A0L0MJV4</accession>
<dbReference type="GO" id="GO:0032784">
    <property type="term" value="P:regulation of DNA-templated transcription elongation"/>
    <property type="evidence" value="ECO:0007669"/>
    <property type="project" value="InterPro"/>
</dbReference>
<proteinExistence type="predicted"/>
<evidence type="ECO:0000313" key="2">
    <source>
        <dbReference type="EMBL" id="KND62638.1"/>
    </source>
</evidence>
<sequence>MQNILKNVKIIFTSSENKKIYIGKTVYLKFLNTSEPNQLVYLVGALEADPFENKISIESPLGQSLKGCEAGDQVLVKTEKGKNFKVEILKVE</sequence>
<protein>
    <submittedName>
        <fullName evidence="2">Transcription elongation factor GreA</fullName>
    </submittedName>
</protein>
<feature type="domain" description="Transcription elongation factor GreA/GreB C-terminal" evidence="1">
    <location>
        <begin position="17"/>
        <end position="92"/>
    </location>
</feature>
<dbReference type="EMBL" id="JPSQ01000029">
    <property type="protein sequence ID" value="KND62638.1"/>
    <property type="molecule type" value="Genomic_DNA"/>
</dbReference>
<dbReference type="Pfam" id="PF01272">
    <property type="entry name" value="GreA_GreB"/>
    <property type="match status" value="1"/>
</dbReference>
<evidence type="ECO:0000259" key="1">
    <source>
        <dbReference type="Pfam" id="PF01272"/>
    </source>
</evidence>
<dbReference type="SUPFAM" id="SSF54534">
    <property type="entry name" value="FKBP-like"/>
    <property type="match status" value="1"/>
</dbReference>
<dbReference type="GO" id="GO:0006354">
    <property type="term" value="P:DNA-templated transcription elongation"/>
    <property type="evidence" value="ECO:0007669"/>
    <property type="project" value="TreeGrafter"/>
</dbReference>
<dbReference type="PATRIC" id="fig|198422.3.peg.132"/>
<comment type="caution">
    <text evidence="2">The sequence shown here is derived from an EMBL/GenBank/DDBJ whole genome shotgun (WGS) entry which is preliminary data.</text>
</comment>
<dbReference type="GO" id="GO:0003746">
    <property type="term" value="F:translation elongation factor activity"/>
    <property type="evidence" value="ECO:0007669"/>
    <property type="project" value="UniProtKB-KW"/>
</dbReference>
<dbReference type="GO" id="GO:0070063">
    <property type="term" value="F:RNA polymerase binding"/>
    <property type="evidence" value="ECO:0007669"/>
    <property type="project" value="InterPro"/>
</dbReference>
<dbReference type="Gene3D" id="3.10.50.30">
    <property type="entry name" value="Transcription elongation factor, GreA/GreB, C-terminal domain"/>
    <property type="match status" value="1"/>
</dbReference>
<keyword evidence="2" id="KW-0648">Protein biosynthesis</keyword>
<dbReference type="Proteomes" id="UP000037086">
    <property type="component" value="Unassembled WGS sequence"/>
</dbReference>
<dbReference type="InterPro" id="IPR001437">
    <property type="entry name" value="Tscrpt_elong_fac_GreA/B_C"/>
</dbReference>
<keyword evidence="3" id="KW-1185">Reference proteome</keyword>
<dbReference type="InterPro" id="IPR036953">
    <property type="entry name" value="GreA/GreB_C_sf"/>
</dbReference>
<dbReference type="PANTHER" id="PTHR30437:SF4">
    <property type="entry name" value="TRANSCRIPTION ELONGATION FACTOR GREA"/>
    <property type="match status" value="1"/>
</dbReference>
<dbReference type="InterPro" id="IPR023459">
    <property type="entry name" value="Tscrpt_elong_fac_GreA/B_fam"/>
</dbReference>
<dbReference type="PANTHER" id="PTHR30437">
    <property type="entry name" value="TRANSCRIPTION ELONGATION FACTOR GREA"/>
    <property type="match status" value="1"/>
</dbReference>
<gene>
    <name evidence="2" type="primary">greA</name>
    <name evidence="2" type="ORF">AlmWB_01710</name>
</gene>
<organism evidence="2 3">
    <name type="scientific">Candidatus Phytoplasma phoenicium</name>
    <dbReference type="NCBI Taxonomy" id="198422"/>
    <lineage>
        <taxon>Bacteria</taxon>
        <taxon>Bacillati</taxon>
        <taxon>Mycoplasmatota</taxon>
        <taxon>Mollicutes</taxon>
        <taxon>Acholeplasmatales</taxon>
        <taxon>Acholeplasmataceae</taxon>
        <taxon>Candidatus Phytoplasma</taxon>
        <taxon>16SrIX (Pigeon pea witches'-broom group)</taxon>
    </lineage>
</organism>
<keyword evidence="2" id="KW-0251">Elongation factor</keyword>
<name>A0A0L0MJV4_9MOLU</name>
<dbReference type="AlphaFoldDB" id="A0A0L0MJV4"/>